<protein>
    <recommendedName>
        <fullName evidence="1">Diphthamide synthase domain-containing protein</fullName>
    </recommendedName>
</protein>
<dbReference type="NCBIfam" id="TIGR00290">
    <property type="entry name" value="MJ0570_dom"/>
    <property type="match status" value="1"/>
</dbReference>
<dbReference type="AlphaFoldDB" id="I0JJ06"/>
<evidence type="ECO:0000313" key="2">
    <source>
        <dbReference type="EMBL" id="CCG44124.1"/>
    </source>
</evidence>
<dbReference type="Proteomes" id="UP000007397">
    <property type="component" value="Chromosome"/>
</dbReference>
<accession>I0JJ06</accession>
<dbReference type="HOGENOM" id="CLU_010289_1_1_9"/>
<dbReference type="Pfam" id="PF01902">
    <property type="entry name" value="Diphthami_syn_2"/>
    <property type="match status" value="1"/>
</dbReference>
<name>I0JJ06_HALH3</name>
<dbReference type="InterPro" id="IPR002761">
    <property type="entry name" value="Diphthami_syn_dom"/>
</dbReference>
<dbReference type="Gene3D" id="3.90.1490.10">
    <property type="entry name" value="putative n-type atp pyrophosphatase, domain 2"/>
    <property type="match status" value="1"/>
</dbReference>
<dbReference type="KEGG" id="hhd:HBHAL_1759"/>
<evidence type="ECO:0000313" key="3">
    <source>
        <dbReference type="Proteomes" id="UP000007397"/>
    </source>
</evidence>
<dbReference type="InterPro" id="IPR014729">
    <property type="entry name" value="Rossmann-like_a/b/a_fold"/>
</dbReference>
<dbReference type="EMBL" id="HE717023">
    <property type="protein sequence ID" value="CCG44124.1"/>
    <property type="molecule type" value="Genomic_DNA"/>
</dbReference>
<dbReference type="Gene3D" id="3.40.50.620">
    <property type="entry name" value="HUPs"/>
    <property type="match status" value="1"/>
</dbReference>
<dbReference type="CDD" id="cd01994">
    <property type="entry name" value="AANH_PF0828-like"/>
    <property type="match status" value="1"/>
</dbReference>
<dbReference type="STRING" id="866895.HBHAL_1759"/>
<proteinExistence type="predicted"/>
<dbReference type="eggNOG" id="COG2102">
    <property type="taxonomic scope" value="Bacteria"/>
</dbReference>
<dbReference type="RefSeq" id="WP_014642028.1">
    <property type="nucleotide sequence ID" value="NC_017668.1"/>
</dbReference>
<keyword evidence="3" id="KW-1185">Reference proteome</keyword>
<feature type="domain" description="Diphthamide synthase" evidence="1">
    <location>
        <begin position="4"/>
        <end position="219"/>
    </location>
</feature>
<dbReference type="PATRIC" id="fig|866895.3.peg.756"/>
<sequence length="221" mass="25509">MKNVMVSWSGGKDSSLALFKMLNDPTIKVKGLFSTVSSESDRLPMHEVKRTWLTRQAEAIGLPHYELELPLQASNEIYEKELHKQFEQFKKQAVQAIVYADLFLEDIRNYRDELLKRMDMQGVYPLWGTNSEEIAHEFLRRGFKAVITTVDTDQLSGEFAGHMYNEDFLRQLPASVDPCGEYGEFHTFVFDGPIFNQPISIRTGDSFSTMNERFGHIELKE</sequence>
<evidence type="ECO:0000259" key="1">
    <source>
        <dbReference type="Pfam" id="PF01902"/>
    </source>
</evidence>
<gene>
    <name evidence="2" type="ordered locus">HBHAL_1759</name>
</gene>
<reference evidence="2 3" key="1">
    <citation type="journal article" date="2013" name="Environ. Microbiol.">
        <title>Chloride and organic osmolytes: a hybrid strategy to cope with elevated salinities by the moderately halophilic, chloride-dependent bacterium Halobacillus halophilus.</title>
        <authorList>
            <person name="Saum S.H."/>
            <person name="Pfeiffer F."/>
            <person name="Palm P."/>
            <person name="Rampp M."/>
            <person name="Schuster S.C."/>
            <person name="Muller V."/>
            <person name="Oesterhelt D."/>
        </authorList>
    </citation>
    <scope>NUCLEOTIDE SEQUENCE [LARGE SCALE GENOMIC DNA]</scope>
    <source>
        <strain evidence="3">ATCC 35676 / DSM 2266 / JCM 20832 / KCTC 3685 / LMG 17431 / NBRC 102448 / NCIMB 2269</strain>
    </source>
</reference>
<dbReference type="SUPFAM" id="SSF52402">
    <property type="entry name" value="Adenine nucleotide alpha hydrolases-like"/>
    <property type="match status" value="1"/>
</dbReference>
<organism evidence="2 3">
    <name type="scientific">Halobacillus halophilus (strain ATCC 35676 / DSM 2266 / JCM 20832 / KCTC 3685 / LMG 17431 / NBRC 102448 / NCIMB 2269)</name>
    <name type="common">Sporosarcina halophila</name>
    <dbReference type="NCBI Taxonomy" id="866895"/>
    <lineage>
        <taxon>Bacteria</taxon>
        <taxon>Bacillati</taxon>
        <taxon>Bacillota</taxon>
        <taxon>Bacilli</taxon>
        <taxon>Bacillales</taxon>
        <taxon>Bacillaceae</taxon>
        <taxon>Halobacillus</taxon>
    </lineage>
</organism>